<dbReference type="Pfam" id="PF02958">
    <property type="entry name" value="EcKL"/>
    <property type="match status" value="1"/>
</dbReference>
<organism evidence="2">
    <name type="scientific">Heliothis virescens</name>
    <name type="common">Tobacco budworm moth</name>
    <dbReference type="NCBI Taxonomy" id="7102"/>
    <lineage>
        <taxon>Eukaryota</taxon>
        <taxon>Metazoa</taxon>
        <taxon>Ecdysozoa</taxon>
        <taxon>Arthropoda</taxon>
        <taxon>Hexapoda</taxon>
        <taxon>Insecta</taxon>
        <taxon>Pterygota</taxon>
        <taxon>Neoptera</taxon>
        <taxon>Endopterygota</taxon>
        <taxon>Lepidoptera</taxon>
        <taxon>Glossata</taxon>
        <taxon>Ditrysia</taxon>
        <taxon>Noctuoidea</taxon>
        <taxon>Noctuidae</taxon>
        <taxon>Heliothinae</taxon>
        <taxon>Heliothis</taxon>
    </lineage>
</organism>
<dbReference type="PANTHER" id="PTHR11012:SF8">
    <property type="entry name" value="JUVENILE HORMONE-INDUCIBLE PROTEIN 26"/>
    <property type="match status" value="1"/>
</dbReference>
<dbReference type="SMART" id="SM00587">
    <property type="entry name" value="CHK"/>
    <property type="match status" value="1"/>
</dbReference>
<feature type="domain" description="CHK kinase-like" evidence="1">
    <location>
        <begin position="132"/>
        <end position="320"/>
    </location>
</feature>
<dbReference type="SUPFAM" id="SSF56112">
    <property type="entry name" value="Protein kinase-like (PK-like)"/>
    <property type="match status" value="1"/>
</dbReference>
<accession>A0A2A4JCB8</accession>
<comment type="caution">
    <text evidence="2">The sequence shown here is derived from an EMBL/GenBank/DDBJ whole genome shotgun (WGS) entry which is preliminary data.</text>
</comment>
<proteinExistence type="predicted"/>
<dbReference type="EMBL" id="NWSH01001948">
    <property type="protein sequence ID" value="PCG69601.1"/>
    <property type="molecule type" value="Genomic_DNA"/>
</dbReference>
<dbReference type="InterPro" id="IPR004119">
    <property type="entry name" value="EcKL"/>
</dbReference>
<reference evidence="2" key="1">
    <citation type="submission" date="2017-09" db="EMBL/GenBank/DDBJ databases">
        <title>Contemporary evolution of a Lepidopteran species, Heliothis virescens, in response to modern agricultural practices.</title>
        <authorList>
            <person name="Fritz M.L."/>
            <person name="Deyonke A.M."/>
            <person name="Papanicolaou A."/>
            <person name="Micinski S."/>
            <person name="Westbrook J."/>
            <person name="Gould F."/>
        </authorList>
    </citation>
    <scope>NUCLEOTIDE SEQUENCE [LARGE SCALE GENOMIC DNA]</scope>
    <source>
        <strain evidence="2">HvINT-</strain>
        <tissue evidence="2">Whole body</tissue>
    </source>
</reference>
<protein>
    <recommendedName>
        <fullName evidence="1">CHK kinase-like domain-containing protein</fullName>
    </recommendedName>
</protein>
<dbReference type="PANTHER" id="PTHR11012">
    <property type="entry name" value="PROTEIN KINASE-LIKE DOMAIN-CONTAINING"/>
    <property type="match status" value="1"/>
</dbReference>
<evidence type="ECO:0000313" key="2">
    <source>
        <dbReference type="EMBL" id="PCG69601.1"/>
    </source>
</evidence>
<name>A0A2A4JCB8_HELVI</name>
<sequence>MTHYNFEGDFASFSENQLEFINKVILEQDIQAKKVFFEVVGQPGDNFVGHVKRLHIEGENGNMKMIVKVAASSELARAATSADITFRNEHIMYTEVLPKLVHLQKAAGVPEEDLLKYAKCYGSLYEPPNETLILEDLKESGYVMLNKHESLSDECVRQVLKNFALLHSLSQVLKNKHPDKYAQITDNMNEVWTRIFNKERFANQAKLVEADVISVLEDDAHINLIKNKVGDFLYLLPKLVNNEDKRYSVIQQGDAHTNNFMFKMDSMETIMIDYQGSNNGNPVFDLLFMLLNCTDHAVRSKHYIDWIDYYHSEFDKSLSNFGLKINLIYPRDKLDADLKRYAKMMFYFGITFNTLLMRDPKEAAEMMEVMKNVNSDKISEALQSHKMAPATRDRIRNRVVGIIDTYKQFGLL</sequence>
<dbReference type="STRING" id="7102.A0A2A4JCB8"/>
<dbReference type="AlphaFoldDB" id="A0A2A4JCB8"/>
<dbReference type="InterPro" id="IPR015897">
    <property type="entry name" value="CHK_kinase-like"/>
</dbReference>
<dbReference type="Gene3D" id="3.90.1200.10">
    <property type="match status" value="1"/>
</dbReference>
<evidence type="ECO:0000259" key="1">
    <source>
        <dbReference type="SMART" id="SM00587"/>
    </source>
</evidence>
<gene>
    <name evidence="2" type="ORF">B5V51_3931</name>
</gene>
<dbReference type="InterPro" id="IPR011009">
    <property type="entry name" value="Kinase-like_dom_sf"/>
</dbReference>